<dbReference type="GO" id="GO:0004497">
    <property type="term" value="F:monooxygenase activity"/>
    <property type="evidence" value="ECO:0007669"/>
    <property type="project" value="UniProtKB-KW"/>
</dbReference>
<evidence type="ECO:0000313" key="9">
    <source>
        <dbReference type="Proteomes" id="UP000183567"/>
    </source>
</evidence>
<comment type="similarity">
    <text evidence="2">Belongs to the cytochrome P450 family.</text>
</comment>
<proteinExistence type="inferred from homology"/>
<dbReference type="Proteomes" id="UP000183567">
    <property type="component" value="Unassembled WGS sequence"/>
</dbReference>
<dbReference type="GO" id="GO:0020037">
    <property type="term" value="F:heme binding"/>
    <property type="evidence" value="ECO:0007669"/>
    <property type="project" value="InterPro"/>
</dbReference>
<evidence type="ECO:0000256" key="6">
    <source>
        <dbReference type="ARBA" id="ARBA00023004"/>
    </source>
</evidence>
<keyword evidence="4" id="KW-0479">Metal-binding</keyword>
<evidence type="ECO:0000256" key="1">
    <source>
        <dbReference type="ARBA" id="ARBA00001971"/>
    </source>
</evidence>
<evidence type="ECO:0000256" key="4">
    <source>
        <dbReference type="ARBA" id="ARBA00022723"/>
    </source>
</evidence>
<evidence type="ECO:0000256" key="3">
    <source>
        <dbReference type="ARBA" id="ARBA00022617"/>
    </source>
</evidence>
<dbReference type="InterPro" id="IPR036396">
    <property type="entry name" value="Cyt_P450_sf"/>
</dbReference>
<accession>A0A1J8PWG7</accession>
<evidence type="ECO:0000313" key="8">
    <source>
        <dbReference type="EMBL" id="OJA12083.1"/>
    </source>
</evidence>
<reference evidence="8 9" key="1">
    <citation type="submission" date="2016-03" db="EMBL/GenBank/DDBJ databases">
        <title>Comparative genomics of the ectomycorrhizal sister species Rhizopogon vinicolor and Rhizopogon vesiculosus (Basidiomycota: Boletales) reveals a divergence of the mating type B locus.</title>
        <authorList>
            <person name="Mujic A.B."/>
            <person name="Kuo A."/>
            <person name="Tritt A."/>
            <person name="Lipzen A."/>
            <person name="Chen C."/>
            <person name="Johnson J."/>
            <person name="Sharma A."/>
            <person name="Barry K."/>
            <person name="Grigoriev I.V."/>
            <person name="Spatafora J.W."/>
        </authorList>
    </citation>
    <scope>NUCLEOTIDE SEQUENCE [LARGE SCALE GENOMIC DNA]</scope>
    <source>
        <strain evidence="8 9">AM-OR11-056</strain>
    </source>
</reference>
<keyword evidence="7" id="KW-0503">Monooxygenase</keyword>
<dbReference type="Pfam" id="PF00067">
    <property type="entry name" value="p450"/>
    <property type="match status" value="1"/>
</dbReference>
<dbReference type="InterPro" id="IPR050364">
    <property type="entry name" value="Cytochrome_P450_fung"/>
</dbReference>
<protein>
    <recommendedName>
        <fullName evidence="10">Cytochrome P450</fullName>
    </recommendedName>
</protein>
<dbReference type="OrthoDB" id="2789670at2759"/>
<dbReference type="GO" id="GO:0016705">
    <property type="term" value="F:oxidoreductase activity, acting on paired donors, with incorporation or reduction of molecular oxygen"/>
    <property type="evidence" value="ECO:0007669"/>
    <property type="project" value="InterPro"/>
</dbReference>
<evidence type="ECO:0000256" key="5">
    <source>
        <dbReference type="ARBA" id="ARBA00023002"/>
    </source>
</evidence>
<organism evidence="8 9">
    <name type="scientific">Rhizopogon vesiculosus</name>
    <dbReference type="NCBI Taxonomy" id="180088"/>
    <lineage>
        <taxon>Eukaryota</taxon>
        <taxon>Fungi</taxon>
        <taxon>Dikarya</taxon>
        <taxon>Basidiomycota</taxon>
        <taxon>Agaricomycotina</taxon>
        <taxon>Agaricomycetes</taxon>
        <taxon>Agaricomycetidae</taxon>
        <taxon>Boletales</taxon>
        <taxon>Suillineae</taxon>
        <taxon>Rhizopogonaceae</taxon>
        <taxon>Rhizopogon</taxon>
    </lineage>
</organism>
<dbReference type="PANTHER" id="PTHR46300">
    <property type="entry name" value="P450, PUTATIVE (EUROFUNG)-RELATED-RELATED"/>
    <property type="match status" value="1"/>
</dbReference>
<evidence type="ECO:0000256" key="2">
    <source>
        <dbReference type="ARBA" id="ARBA00010617"/>
    </source>
</evidence>
<dbReference type="PANTHER" id="PTHR46300:SF1">
    <property type="entry name" value="P450, PUTATIVE (EUROFUNG)-RELATED"/>
    <property type="match status" value="1"/>
</dbReference>
<evidence type="ECO:0000256" key="7">
    <source>
        <dbReference type="ARBA" id="ARBA00023033"/>
    </source>
</evidence>
<name>A0A1J8PWG7_9AGAM</name>
<keyword evidence="6" id="KW-0408">Iron</keyword>
<dbReference type="STRING" id="180088.A0A1J8PWG7"/>
<evidence type="ECO:0008006" key="10">
    <source>
        <dbReference type="Google" id="ProtNLM"/>
    </source>
</evidence>
<dbReference type="Gene3D" id="1.10.630.10">
    <property type="entry name" value="Cytochrome P450"/>
    <property type="match status" value="1"/>
</dbReference>
<dbReference type="AlphaFoldDB" id="A0A1J8PWG7"/>
<gene>
    <name evidence="8" type="ORF">AZE42_02187</name>
</gene>
<keyword evidence="3" id="KW-0349">Heme</keyword>
<sequence length="249" mass="27517">MEKQGQALADRPRMIVAAEMLSGGLGIVTARAGDSGVACPKSAEAYQPLQMSHAKTIVLDTLDNPYDFQSYVITYAATTIMKVAYEKDTPTLATDPEVREVHQSFDRFRKVLHPGAYLVNLIPWLKYLPWYGKELKRGFESKRRLHTSQLNRVKLQISNTDVVPSFAKFALENGHSYGIAELEAVFLAGTFFGAGSATTSVAICTVLMAAACFPEEQAKVQDELDAVIGMRRGIDSPFASQFMKNDLLW</sequence>
<dbReference type="SUPFAM" id="SSF48264">
    <property type="entry name" value="Cytochrome P450"/>
    <property type="match status" value="1"/>
</dbReference>
<dbReference type="EMBL" id="LVVM01004821">
    <property type="protein sequence ID" value="OJA12083.1"/>
    <property type="molecule type" value="Genomic_DNA"/>
</dbReference>
<keyword evidence="5" id="KW-0560">Oxidoreductase</keyword>
<comment type="cofactor">
    <cofactor evidence="1">
        <name>heme</name>
        <dbReference type="ChEBI" id="CHEBI:30413"/>
    </cofactor>
</comment>
<dbReference type="GO" id="GO:0005506">
    <property type="term" value="F:iron ion binding"/>
    <property type="evidence" value="ECO:0007669"/>
    <property type="project" value="InterPro"/>
</dbReference>
<dbReference type="InterPro" id="IPR001128">
    <property type="entry name" value="Cyt_P450"/>
</dbReference>
<keyword evidence="9" id="KW-1185">Reference proteome</keyword>
<comment type="caution">
    <text evidence="8">The sequence shown here is derived from an EMBL/GenBank/DDBJ whole genome shotgun (WGS) entry which is preliminary data.</text>
</comment>